<dbReference type="KEGG" id="eca:ECA0675"/>
<evidence type="ECO:0000313" key="1">
    <source>
        <dbReference type="EMBL" id="CAG73589.1"/>
    </source>
</evidence>
<keyword evidence="2" id="KW-1185">Reference proteome</keyword>
<name>Q6D9E1_PECAS</name>
<dbReference type="HOGENOM" id="CLU_3010198_0_0_6"/>
<gene>
    <name evidence="1" type="ordered locus">ECA0675</name>
</gene>
<dbReference type="AlphaFoldDB" id="Q6D9E1"/>
<dbReference type="Proteomes" id="UP000007966">
    <property type="component" value="Chromosome"/>
</dbReference>
<dbReference type="EMBL" id="BX950851">
    <property type="protein sequence ID" value="CAG73589.1"/>
    <property type="molecule type" value="Genomic_DNA"/>
</dbReference>
<reference evidence="1" key="1">
    <citation type="submission" date="2004-02" db="EMBL/GenBank/DDBJ databases">
        <title>The genome sequence of the enterobacterial phytopathogen Erwinia carotovora subsp. atroseptica SCRI1043 and functional genomic identification of novel virulence factors.</title>
        <authorList>
            <person name="Bell K.S."/>
            <person name="Sebaihia M."/>
            <person name="Pritchard L."/>
            <person name="Holden M."/>
            <person name="Hyman L.J."/>
            <person name="Holeva M.C."/>
            <person name="Thomson N.R."/>
            <person name="Bentley S.D."/>
            <person name="Churcher C."/>
            <person name="Mungall K."/>
            <person name="Atkin R."/>
            <person name="Bason N."/>
            <person name="Brooks K."/>
            <person name="Chillingworth T."/>
            <person name="Clark K."/>
            <person name="Doggett J."/>
            <person name="Fraser A."/>
            <person name="Hance Z."/>
            <person name="Hauser H."/>
            <person name="Jagels K."/>
            <person name="Moule S."/>
            <person name="Norbertczak H."/>
            <person name="Ormond D."/>
            <person name="Price C."/>
            <person name="Quail M.A."/>
            <person name="Sanders M."/>
            <person name="Walker D."/>
            <person name="Whitehead S."/>
            <person name="Salmond G.P.C."/>
            <person name="Birch P.R.J."/>
            <person name="Barrell B.G."/>
            <person name="Parkhill J."/>
            <person name="Toth I.K."/>
        </authorList>
    </citation>
    <scope>NUCLEOTIDE SEQUENCE</scope>
    <source>
        <strain evidence="1">SCRI1043</strain>
    </source>
</reference>
<evidence type="ECO:0000313" key="2">
    <source>
        <dbReference type="Proteomes" id="UP000007966"/>
    </source>
</evidence>
<organism evidence="1 2">
    <name type="scientific">Pectobacterium atrosepticum (strain SCRI 1043 / ATCC BAA-672)</name>
    <name type="common">Erwinia carotovora subsp. atroseptica</name>
    <dbReference type="NCBI Taxonomy" id="218491"/>
    <lineage>
        <taxon>Bacteria</taxon>
        <taxon>Pseudomonadati</taxon>
        <taxon>Pseudomonadota</taxon>
        <taxon>Gammaproteobacteria</taxon>
        <taxon>Enterobacterales</taxon>
        <taxon>Pectobacteriaceae</taxon>
        <taxon>Pectobacterium</taxon>
    </lineage>
</organism>
<accession>Q6D9E1</accession>
<sequence length="56" mass="6274">MAGEPSRAEGSGVILMFIRCEKGHIHLSQYEPYAVISNKEGRLKSFLEAIREGVMH</sequence>
<protein>
    <submittedName>
        <fullName evidence="1">Uncharacterized protein</fullName>
    </submittedName>
</protein>
<proteinExistence type="predicted"/>